<dbReference type="GO" id="GO:0016887">
    <property type="term" value="F:ATP hydrolysis activity"/>
    <property type="evidence" value="ECO:0007669"/>
    <property type="project" value="InterPro"/>
</dbReference>
<evidence type="ECO:0000256" key="3">
    <source>
        <dbReference type="ARBA" id="ARBA00022692"/>
    </source>
</evidence>
<dbReference type="InterPro" id="IPR003593">
    <property type="entry name" value="AAA+_ATPase"/>
</dbReference>
<evidence type="ECO:0000313" key="12">
    <source>
        <dbReference type="Proteomes" id="UP000219465"/>
    </source>
</evidence>
<dbReference type="InterPro" id="IPR039421">
    <property type="entry name" value="Type_1_exporter"/>
</dbReference>
<feature type="transmembrane region" description="Helical" evidence="8">
    <location>
        <begin position="73"/>
        <end position="90"/>
    </location>
</feature>
<evidence type="ECO:0000256" key="1">
    <source>
        <dbReference type="ARBA" id="ARBA00004651"/>
    </source>
</evidence>
<dbReference type="SMART" id="SM00382">
    <property type="entry name" value="AAA"/>
    <property type="match status" value="1"/>
</dbReference>
<dbReference type="GO" id="GO:0030253">
    <property type="term" value="P:protein secretion by the type I secretion system"/>
    <property type="evidence" value="ECO:0007669"/>
    <property type="project" value="InterPro"/>
</dbReference>
<dbReference type="InterPro" id="IPR017871">
    <property type="entry name" value="ABC_transporter-like_CS"/>
</dbReference>
<dbReference type="OrthoDB" id="9808328at2"/>
<dbReference type="Proteomes" id="UP000219465">
    <property type="component" value="Unassembled WGS sequence"/>
</dbReference>
<keyword evidence="7 8" id="KW-0472">Membrane</keyword>
<evidence type="ECO:0000259" key="9">
    <source>
        <dbReference type="PROSITE" id="PS50893"/>
    </source>
</evidence>
<dbReference type="RefSeq" id="WP_097107586.1">
    <property type="nucleotide sequence ID" value="NZ_OCPC01000002.1"/>
</dbReference>
<dbReference type="PANTHER" id="PTHR24221:SF248">
    <property type="entry name" value="ABC TRANSPORTER TRANSMEMBRANE REGION"/>
    <property type="match status" value="1"/>
</dbReference>
<keyword evidence="3 8" id="KW-0812">Transmembrane</keyword>
<dbReference type="GO" id="GO:0005886">
    <property type="term" value="C:plasma membrane"/>
    <property type="evidence" value="ECO:0007669"/>
    <property type="project" value="UniProtKB-SubCell"/>
</dbReference>
<evidence type="ECO:0000259" key="10">
    <source>
        <dbReference type="PROSITE" id="PS50929"/>
    </source>
</evidence>
<dbReference type="EMBL" id="OCPC01000002">
    <property type="protein sequence ID" value="SOE17222.1"/>
    <property type="molecule type" value="Genomic_DNA"/>
</dbReference>
<dbReference type="SUPFAM" id="SSF90123">
    <property type="entry name" value="ABC transporter transmembrane region"/>
    <property type="match status" value="1"/>
</dbReference>
<reference evidence="12" key="1">
    <citation type="submission" date="2017-08" db="EMBL/GenBank/DDBJ databases">
        <authorList>
            <person name="Varghese N."/>
            <person name="Submissions S."/>
        </authorList>
    </citation>
    <scope>NUCLEOTIDE SEQUENCE [LARGE SCALE GENOMIC DNA]</scope>
    <source>
        <strain evidence="12">KCTC 23107</strain>
    </source>
</reference>
<dbReference type="InterPro" id="IPR010128">
    <property type="entry name" value="ATPase_T1SS_PrtD-like"/>
</dbReference>
<sequence>MEKLVRSVTPLSTKAESGRTNSSEIRTDLRICRRGLAVAGLFSLALNLLMLTIPLYMMTVYDRVLTSRSEETLLMLSILAVAALVAIGLLEAVRQLVLTRVAARLQTSLGGPILDASLQTGKDSGSDVQGLRDLDQVRQFVSSPLVSALFDAPVAPIYLALMFLIHPHLGWLSLGAALLIVFVAIVNQRFSRKPLAEATQHSAAALRKAQVQARNAEVVRAMGMFPDCVESWGADAARSLKAAGRASTRNAVLNGLSKFLRLFLQIAILGYGAYLVLADNSLSAGIIFAASIISARALAPLDQAVGGWRSLASAHQAWRRLQQQLRAAPAGPAPMALPAPEARLSVDKLVFLPEAGAVPVLKGLSFSVDPGEVVGIIGPSGAGKSTLARLLVGAIAPSAGVIRLGGDDLQNWSPEALGPHIGYVPQDVELFPASVAQNIARLSGSPDPEKVVAAARMANCHELIQSLPQGYDTVLGLNGYALSGGQRQRIALARAFFGNPRLVVLDEPNATLDSQGEEALIVALRQAQSSGMACVIITQRTSVLPALSKMMLLRDGQIEAFGSKDEVMKSLIRPAGQPEPAGQKANADTLARITARFG</sequence>
<keyword evidence="4" id="KW-0547">Nucleotide-binding</keyword>
<evidence type="ECO:0000256" key="7">
    <source>
        <dbReference type="ARBA" id="ARBA00023136"/>
    </source>
</evidence>
<evidence type="ECO:0000256" key="5">
    <source>
        <dbReference type="ARBA" id="ARBA00022840"/>
    </source>
</evidence>
<dbReference type="SUPFAM" id="SSF52540">
    <property type="entry name" value="P-loop containing nucleoside triphosphate hydrolases"/>
    <property type="match status" value="1"/>
</dbReference>
<dbReference type="GO" id="GO:0030256">
    <property type="term" value="C:type I protein secretion system complex"/>
    <property type="evidence" value="ECO:0007669"/>
    <property type="project" value="InterPro"/>
</dbReference>
<dbReference type="InterPro" id="IPR003439">
    <property type="entry name" value="ABC_transporter-like_ATP-bd"/>
</dbReference>
<evidence type="ECO:0000256" key="4">
    <source>
        <dbReference type="ARBA" id="ARBA00022741"/>
    </source>
</evidence>
<feature type="domain" description="ABC transporter" evidence="9">
    <location>
        <begin position="344"/>
        <end position="580"/>
    </location>
</feature>
<dbReference type="Pfam" id="PF00664">
    <property type="entry name" value="ABC_membrane"/>
    <property type="match status" value="1"/>
</dbReference>
<feature type="transmembrane region" description="Helical" evidence="8">
    <location>
        <begin position="36"/>
        <end position="61"/>
    </location>
</feature>
<keyword evidence="5 11" id="KW-0067">ATP-binding</keyword>
<keyword evidence="6 8" id="KW-1133">Transmembrane helix</keyword>
<dbReference type="InterPro" id="IPR036640">
    <property type="entry name" value="ABC1_TM_sf"/>
</dbReference>
<evidence type="ECO:0000256" key="6">
    <source>
        <dbReference type="ARBA" id="ARBA00022989"/>
    </source>
</evidence>
<feature type="transmembrane region" description="Helical" evidence="8">
    <location>
        <begin position="169"/>
        <end position="186"/>
    </location>
</feature>
<accession>A0A286IAY2</accession>
<comment type="subcellular location">
    <subcellularLocation>
        <location evidence="1">Cell membrane</location>
        <topology evidence="1">Multi-pass membrane protein</topology>
    </subcellularLocation>
</comment>
<evidence type="ECO:0000256" key="2">
    <source>
        <dbReference type="ARBA" id="ARBA00005417"/>
    </source>
</evidence>
<feature type="transmembrane region" description="Helical" evidence="8">
    <location>
        <begin position="259"/>
        <end position="276"/>
    </location>
</feature>
<feature type="transmembrane region" description="Helical" evidence="8">
    <location>
        <begin position="140"/>
        <end position="163"/>
    </location>
</feature>
<proteinExistence type="inferred from homology"/>
<dbReference type="NCBIfam" id="TIGR01842">
    <property type="entry name" value="type_I_sec_PrtD"/>
    <property type="match status" value="1"/>
</dbReference>
<evidence type="ECO:0000256" key="8">
    <source>
        <dbReference type="SAM" id="Phobius"/>
    </source>
</evidence>
<dbReference type="PROSITE" id="PS50929">
    <property type="entry name" value="ABC_TM1F"/>
    <property type="match status" value="1"/>
</dbReference>
<dbReference type="Gene3D" id="3.40.50.300">
    <property type="entry name" value="P-loop containing nucleotide triphosphate hydrolases"/>
    <property type="match status" value="1"/>
</dbReference>
<organism evidence="11 12">
    <name type="scientific">Hoeflea halophila</name>
    <dbReference type="NCBI Taxonomy" id="714899"/>
    <lineage>
        <taxon>Bacteria</taxon>
        <taxon>Pseudomonadati</taxon>
        <taxon>Pseudomonadota</taxon>
        <taxon>Alphaproteobacteria</taxon>
        <taxon>Hyphomicrobiales</taxon>
        <taxon>Rhizobiaceae</taxon>
        <taxon>Hoeflea</taxon>
    </lineage>
</organism>
<dbReference type="InterPro" id="IPR027417">
    <property type="entry name" value="P-loop_NTPase"/>
</dbReference>
<name>A0A286IAY2_9HYPH</name>
<dbReference type="Pfam" id="PF00005">
    <property type="entry name" value="ABC_tran"/>
    <property type="match status" value="1"/>
</dbReference>
<evidence type="ECO:0000313" key="11">
    <source>
        <dbReference type="EMBL" id="SOE17222.1"/>
    </source>
</evidence>
<dbReference type="Gene3D" id="1.20.1560.10">
    <property type="entry name" value="ABC transporter type 1, transmembrane domain"/>
    <property type="match status" value="1"/>
</dbReference>
<comment type="similarity">
    <text evidence="2">Belongs to the ABC transporter superfamily.</text>
</comment>
<protein>
    <submittedName>
        <fullName evidence="11">ATP-binding cassette subfamily C protein</fullName>
    </submittedName>
</protein>
<dbReference type="PROSITE" id="PS50893">
    <property type="entry name" value="ABC_TRANSPORTER_2"/>
    <property type="match status" value="1"/>
</dbReference>
<dbReference type="PANTHER" id="PTHR24221">
    <property type="entry name" value="ATP-BINDING CASSETTE SUB-FAMILY B"/>
    <property type="match status" value="1"/>
</dbReference>
<dbReference type="GO" id="GO:0034040">
    <property type="term" value="F:ATPase-coupled lipid transmembrane transporter activity"/>
    <property type="evidence" value="ECO:0007669"/>
    <property type="project" value="TreeGrafter"/>
</dbReference>
<feature type="domain" description="ABC transmembrane type-1" evidence="10">
    <location>
        <begin position="37"/>
        <end position="313"/>
    </location>
</feature>
<gene>
    <name evidence="11" type="ORF">SAMN05877838_2115</name>
</gene>
<dbReference type="AlphaFoldDB" id="A0A286IAY2"/>
<dbReference type="InterPro" id="IPR011527">
    <property type="entry name" value="ABC1_TM_dom"/>
</dbReference>
<dbReference type="PROSITE" id="PS00211">
    <property type="entry name" value="ABC_TRANSPORTER_1"/>
    <property type="match status" value="1"/>
</dbReference>
<dbReference type="GO" id="GO:0140359">
    <property type="term" value="F:ABC-type transporter activity"/>
    <property type="evidence" value="ECO:0007669"/>
    <property type="project" value="InterPro"/>
</dbReference>
<dbReference type="GO" id="GO:0005524">
    <property type="term" value="F:ATP binding"/>
    <property type="evidence" value="ECO:0007669"/>
    <property type="project" value="UniProtKB-KW"/>
</dbReference>
<keyword evidence="12" id="KW-1185">Reference proteome</keyword>